<sequence>MSSYNLIFTPDLYMVFKFPDIMNHYNKTTQLVAYLFGLLFMLIAEIQFMYMDKFEAQLAEFPILSSFSLPLSWLIPIIEIAIAILLFKRKTRLLGLYITSFWFVFFSFYIMFLLNASTYIPCACGHSFLTMSWVNQLLFNTVCILISAAALSFNKPNTYALSRQTRFTTHYHN</sequence>
<evidence type="ECO:0000259" key="6">
    <source>
        <dbReference type="Pfam" id="PF07291"/>
    </source>
</evidence>
<evidence type="ECO:0000256" key="2">
    <source>
        <dbReference type="ARBA" id="ARBA00022692"/>
    </source>
</evidence>
<dbReference type="AlphaFoldDB" id="A0A4R0MML1"/>
<dbReference type="Proteomes" id="UP000291117">
    <property type="component" value="Unassembled WGS sequence"/>
</dbReference>
<evidence type="ECO:0000256" key="1">
    <source>
        <dbReference type="ARBA" id="ARBA00004141"/>
    </source>
</evidence>
<feature type="domain" description="Methylamine utilisation protein MauE" evidence="6">
    <location>
        <begin position="28"/>
        <end position="151"/>
    </location>
</feature>
<feature type="transmembrane region" description="Helical" evidence="5">
    <location>
        <begin position="70"/>
        <end position="87"/>
    </location>
</feature>
<comment type="subcellular location">
    <subcellularLocation>
        <location evidence="1">Membrane</location>
        <topology evidence="1">Multi-pass membrane protein</topology>
    </subcellularLocation>
</comment>
<name>A0A4R0MML1_9SPHI</name>
<keyword evidence="2 5" id="KW-0812">Transmembrane</keyword>
<comment type="caution">
    <text evidence="7">The sequence shown here is derived from an EMBL/GenBank/DDBJ whole genome shotgun (WGS) entry which is preliminary data.</text>
</comment>
<keyword evidence="8" id="KW-1185">Reference proteome</keyword>
<accession>A0A4R0MML1</accession>
<feature type="transmembrane region" description="Helical" evidence="5">
    <location>
        <begin position="133"/>
        <end position="153"/>
    </location>
</feature>
<feature type="transmembrane region" description="Helical" evidence="5">
    <location>
        <begin position="94"/>
        <end position="113"/>
    </location>
</feature>
<dbReference type="Pfam" id="PF07291">
    <property type="entry name" value="MauE"/>
    <property type="match status" value="1"/>
</dbReference>
<keyword evidence="3 5" id="KW-1133">Transmembrane helix</keyword>
<evidence type="ECO:0000256" key="5">
    <source>
        <dbReference type="SAM" id="Phobius"/>
    </source>
</evidence>
<evidence type="ECO:0000313" key="7">
    <source>
        <dbReference type="EMBL" id="TCC87843.1"/>
    </source>
</evidence>
<gene>
    <name evidence="7" type="ORF">EZ444_22190</name>
</gene>
<protein>
    <recommendedName>
        <fullName evidence="6">Methylamine utilisation protein MauE domain-containing protein</fullName>
    </recommendedName>
</protein>
<evidence type="ECO:0000256" key="4">
    <source>
        <dbReference type="ARBA" id="ARBA00023136"/>
    </source>
</evidence>
<dbReference type="OrthoDB" id="776736at2"/>
<feature type="transmembrane region" description="Helical" evidence="5">
    <location>
        <begin position="31"/>
        <end position="50"/>
    </location>
</feature>
<proteinExistence type="predicted"/>
<evidence type="ECO:0000313" key="8">
    <source>
        <dbReference type="Proteomes" id="UP000291117"/>
    </source>
</evidence>
<dbReference type="InterPro" id="IPR009908">
    <property type="entry name" value="Methylamine_util_MauE"/>
</dbReference>
<reference evidence="7 8" key="1">
    <citation type="submission" date="2019-02" db="EMBL/GenBank/DDBJ databases">
        <title>Pedobacter sp. RP-3-8 sp. nov., isolated from Arctic soil.</title>
        <authorList>
            <person name="Dahal R.H."/>
        </authorList>
    </citation>
    <scope>NUCLEOTIDE SEQUENCE [LARGE SCALE GENOMIC DNA]</scope>
    <source>
        <strain evidence="7 8">RP-3-8</strain>
    </source>
</reference>
<organism evidence="7 8">
    <name type="scientific">Pedobacter hiemivivus</name>
    <dbReference type="NCBI Taxonomy" id="2530454"/>
    <lineage>
        <taxon>Bacteria</taxon>
        <taxon>Pseudomonadati</taxon>
        <taxon>Bacteroidota</taxon>
        <taxon>Sphingobacteriia</taxon>
        <taxon>Sphingobacteriales</taxon>
        <taxon>Sphingobacteriaceae</taxon>
        <taxon>Pedobacter</taxon>
    </lineage>
</organism>
<dbReference type="GO" id="GO:0016020">
    <property type="term" value="C:membrane"/>
    <property type="evidence" value="ECO:0007669"/>
    <property type="project" value="UniProtKB-SubCell"/>
</dbReference>
<dbReference type="EMBL" id="SJSM01000022">
    <property type="protein sequence ID" value="TCC87843.1"/>
    <property type="molecule type" value="Genomic_DNA"/>
</dbReference>
<keyword evidence="4 5" id="KW-0472">Membrane</keyword>
<dbReference type="GO" id="GO:0030416">
    <property type="term" value="P:methylamine metabolic process"/>
    <property type="evidence" value="ECO:0007669"/>
    <property type="project" value="InterPro"/>
</dbReference>
<evidence type="ECO:0000256" key="3">
    <source>
        <dbReference type="ARBA" id="ARBA00022989"/>
    </source>
</evidence>